<feature type="domain" description="TonB C-terminal" evidence="1">
    <location>
        <begin position="243"/>
        <end position="304"/>
    </location>
</feature>
<dbReference type="AlphaFoldDB" id="A0A2S4N497"/>
<sequence>MKKIFLNSIIILTSILSVAQTEYKNTKPLTESEIKNSYIFKNNEDKYKSSELIKSIPVTDYDLTKDFLIEIEKVLESTKSLKNHVKDTLELETLNKSIYQLNNIQNNMTSTSNILYYKAIMKYTNYSNKVTIDTINVEPIIDYYGKVGGYEKNRLKWLRKARENVTELNQLHAREKFEKICYDLKPIQEKESYRLLKISEEEKQKIENQIYSVEELDKLPEFPGGIDKFYNNIKLKFQYPDVQEEIKGKLVVEFTIYKDGSTGNFNIIEDVGFGCSEELIRVIKILPRWIPAQKNGKSVNTRFKTDLKLNKQAE</sequence>
<accession>A0A2S4N497</accession>
<dbReference type="Pfam" id="PF03544">
    <property type="entry name" value="TonB_C"/>
    <property type="match status" value="1"/>
</dbReference>
<name>A0A2S4N497_9FLAO</name>
<comment type="caution">
    <text evidence="2">The sequence shown here is derived from an EMBL/GenBank/DDBJ whole genome shotgun (WGS) entry which is preliminary data.</text>
</comment>
<dbReference type="RefSeq" id="WP_103727227.1">
    <property type="nucleotide sequence ID" value="NZ_PQNY01000065.1"/>
</dbReference>
<dbReference type="Gene3D" id="3.30.1150.10">
    <property type="match status" value="1"/>
</dbReference>
<evidence type="ECO:0000313" key="3">
    <source>
        <dbReference type="Proteomes" id="UP000237056"/>
    </source>
</evidence>
<dbReference type="InterPro" id="IPR037682">
    <property type="entry name" value="TonB_C"/>
</dbReference>
<dbReference type="Proteomes" id="UP000237056">
    <property type="component" value="Unassembled WGS sequence"/>
</dbReference>
<dbReference type="SUPFAM" id="SSF74653">
    <property type="entry name" value="TolA/TonB C-terminal domain"/>
    <property type="match status" value="1"/>
</dbReference>
<proteinExistence type="predicted"/>
<gene>
    <name evidence="2" type="ORF">Q361_1652</name>
</gene>
<dbReference type="OrthoDB" id="1095452at2"/>
<dbReference type="GO" id="GO:0055085">
    <property type="term" value="P:transmembrane transport"/>
    <property type="evidence" value="ECO:0007669"/>
    <property type="project" value="InterPro"/>
</dbReference>
<evidence type="ECO:0000259" key="1">
    <source>
        <dbReference type="Pfam" id="PF03544"/>
    </source>
</evidence>
<dbReference type="EMBL" id="PQNY01000065">
    <property type="protein sequence ID" value="POS00548.1"/>
    <property type="molecule type" value="Genomic_DNA"/>
</dbReference>
<protein>
    <submittedName>
        <fullName evidence="2">TonB-like protein</fullName>
    </submittedName>
</protein>
<organism evidence="2 3">
    <name type="scientific">Flavobacterium croceum DSM 17960</name>
    <dbReference type="NCBI Taxonomy" id="1121886"/>
    <lineage>
        <taxon>Bacteria</taxon>
        <taxon>Pseudomonadati</taxon>
        <taxon>Bacteroidota</taxon>
        <taxon>Flavobacteriia</taxon>
        <taxon>Flavobacteriales</taxon>
        <taxon>Flavobacteriaceae</taxon>
        <taxon>Flavobacterium</taxon>
    </lineage>
</organism>
<keyword evidence="3" id="KW-1185">Reference proteome</keyword>
<evidence type="ECO:0000313" key="2">
    <source>
        <dbReference type="EMBL" id="POS00548.1"/>
    </source>
</evidence>
<reference evidence="2 3" key="1">
    <citation type="submission" date="2018-01" db="EMBL/GenBank/DDBJ databases">
        <title>Genomic Encyclopedia of Type Strains, Phase I: the one thousand microbial genomes (KMG-I) project.</title>
        <authorList>
            <person name="Goeker M."/>
        </authorList>
    </citation>
    <scope>NUCLEOTIDE SEQUENCE [LARGE SCALE GENOMIC DNA]</scope>
    <source>
        <strain evidence="2 3">DSM 17960</strain>
    </source>
</reference>